<dbReference type="Proteomes" id="UP000316584">
    <property type="component" value="Chromosome"/>
</dbReference>
<dbReference type="InterPro" id="IPR032816">
    <property type="entry name" value="VTT_dom"/>
</dbReference>
<dbReference type="InterPro" id="IPR036938">
    <property type="entry name" value="PAP2/HPO_sf"/>
</dbReference>
<feature type="transmembrane region" description="Helical" evidence="7">
    <location>
        <begin position="415"/>
        <end position="437"/>
    </location>
</feature>
<evidence type="ECO:0000256" key="4">
    <source>
        <dbReference type="ARBA" id="ARBA00022692"/>
    </source>
</evidence>
<dbReference type="PANTHER" id="PTHR30353">
    <property type="entry name" value="INNER MEMBRANE PROTEIN DEDA-RELATED"/>
    <property type="match status" value="1"/>
</dbReference>
<keyword evidence="5 7" id="KW-1133">Transmembrane helix</keyword>
<sequence>MPARGAGRGARTACRRVASARCARSCPPSAHGSRLNHDRPSRHCRRRIVISDCHNPPVSAWFDSLVAWIGAHPVAAGVAIFLIAFCDAVIILGAIVPALPLLFAVGVLIGFGEISGPYAVACAALGAFLGDASSYWIGHRWGPQLRATWPFSRYPQLLERAEVLFRRNEIKGIFIARYVGPVRPFVPAIAGMSRMPLRRYVPPSLVAAASWAVLFLAPGWLLGEAYDAVAAVADRLAMVVGALLAAIALAWALVLYTYRWFAMHADQLLARALRWTRDHPHLGRYAAALISPNRPESASLVLLAACLLAIGVAWFTLLATMLARGAPLALDLRIHDAMYSLRNPLADRLMAGLATIGDPVVLGLPIALSTLWLLWRRRWMAAAHWLAALAFGLVLTAALGAAIDMPRPPTALSGFGFPSVGLTMATITFGFFAVLIARELPGRQRVWPYLVSGAVVAVLGFSRLYLGAHWLTDLVGGMLLGIAWLLALGIAYRRHVARSFWMRPLAALFYGAFLLAALWHAPRAVDPTLERFAPLAPPANIDLASWWEDGWATFPWQRNERDASRRWPLDVQMAGPLAPLEAHLEARGWTVQPQADWRDTLLLLDDDTPPLAQKVLPATLDASAEALLMRRTLEDDRILVLRLWRAPRQPRDGTPLWIGTVQTLAHARPFDLFALWSPVADTDGAYALLRADLAGLDLREDPHPVSAAPVLRMRLPDAGATEP</sequence>
<comment type="similarity">
    <text evidence="2">Belongs to the DedA family.</text>
</comment>
<organism evidence="11 12">
    <name type="scientific">Luteimonas granuli</name>
    <dbReference type="NCBI Taxonomy" id="1176533"/>
    <lineage>
        <taxon>Bacteria</taxon>
        <taxon>Pseudomonadati</taxon>
        <taxon>Pseudomonadota</taxon>
        <taxon>Gammaproteobacteria</taxon>
        <taxon>Lysobacterales</taxon>
        <taxon>Lysobacteraceae</taxon>
        <taxon>Luteimonas</taxon>
    </lineage>
</organism>
<evidence type="ECO:0000256" key="3">
    <source>
        <dbReference type="ARBA" id="ARBA00022475"/>
    </source>
</evidence>
<evidence type="ECO:0000256" key="6">
    <source>
        <dbReference type="ARBA" id="ARBA00023136"/>
    </source>
</evidence>
<dbReference type="InterPro" id="IPR032818">
    <property type="entry name" value="DedA-like"/>
</dbReference>
<evidence type="ECO:0000259" key="8">
    <source>
        <dbReference type="Pfam" id="PF01569"/>
    </source>
</evidence>
<dbReference type="Pfam" id="PF09335">
    <property type="entry name" value="VTT_dom"/>
    <property type="match status" value="1"/>
</dbReference>
<keyword evidence="12" id="KW-1185">Reference proteome</keyword>
<dbReference type="Pfam" id="PF14067">
    <property type="entry name" value="LssY_C"/>
    <property type="match status" value="1"/>
</dbReference>
<feature type="transmembrane region" description="Helical" evidence="7">
    <location>
        <begin position="118"/>
        <end position="137"/>
    </location>
</feature>
<evidence type="ECO:0000259" key="9">
    <source>
        <dbReference type="Pfam" id="PF09335"/>
    </source>
</evidence>
<proteinExistence type="inferred from homology"/>
<dbReference type="InterPro" id="IPR000326">
    <property type="entry name" value="PAP2/HPO"/>
</dbReference>
<keyword evidence="6 7" id="KW-0472">Membrane</keyword>
<protein>
    <submittedName>
        <fullName evidence="11">Phosphatase PAP2 family protein</fullName>
    </submittedName>
</protein>
<gene>
    <name evidence="11" type="ORF">FPZ22_09260</name>
</gene>
<evidence type="ECO:0000256" key="1">
    <source>
        <dbReference type="ARBA" id="ARBA00004651"/>
    </source>
</evidence>
<evidence type="ECO:0000313" key="12">
    <source>
        <dbReference type="Proteomes" id="UP000316584"/>
    </source>
</evidence>
<reference evidence="11 12" key="1">
    <citation type="submission" date="2019-07" db="EMBL/GenBank/DDBJ databases">
        <title>Full genome sequence of Luteimonas sp. Gr-4.</title>
        <authorList>
            <person name="Im W.-T."/>
        </authorList>
    </citation>
    <scope>NUCLEOTIDE SEQUENCE [LARGE SCALE GENOMIC DNA]</scope>
    <source>
        <strain evidence="11 12">Gr-4</strain>
    </source>
</reference>
<dbReference type="PANTHER" id="PTHR30353:SF15">
    <property type="entry name" value="INNER MEMBRANE PROTEIN YABI"/>
    <property type="match status" value="1"/>
</dbReference>
<dbReference type="Gene3D" id="1.20.144.10">
    <property type="entry name" value="Phosphatidic acid phosphatase type 2/haloperoxidase"/>
    <property type="match status" value="1"/>
</dbReference>
<feature type="domain" description="Phosphatidic acid phosphatase type 2/haloperoxidase" evidence="8">
    <location>
        <begin position="414"/>
        <end position="488"/>
    </location>
</feature>
<feature type="transmembrane region" description="Helical" evidence="7">
    <location>
        <begin position="200"/>
        <end position="223"/>
    </location>
</feature>
<keyword evidence="3" id="KW-1003">Cell membrane</keyword>
<comment type="subcellular location">
    <subcellularLocation>
        <location evidence="1">Cell membrane</location>
        <topology evidence="1">Multi-pass membrane protein</topology>
    </subcellularLocation>
</comment>
<feature type="transmembrane region" description="Helical" evidence="7">
    <location>
        <begin position="504"/>
        <end position="521"/>
    </location>
</feature>
<feature type="domain" description="LssY-like C-terminal" evidence="10">
    <location>
        <begin position="553"/>
        <end position="663"/>
    </location>
</feature>
<dbReference type="Pfam" id="PF01569">
    <property type="entry name" value="PAP2"/>
    <property type="match status" value="1"/>
</dbReference>
<dbReference type="GO" id="GO:0005886">
    <property type="term" value="C:plasma membrane"/>
    <property type="evidence" value="ECO:0007669"/>
    <property type="project" value="UniProtKB-SubCell"/>
</dbReference>
<dbReference type="KEGG" id="lug:FPZ22_09260"/>
<feature type="transmembrane region" description="Helical" evidence="7">
    <location>
        <begin position="90"/>
        <end position="112"/>
    </location>
</feature>
<feature type="transmembrane region" description="Helical" evidence="7">
    <location>
        <begin position="349"/>
        <end position="375"/>
    </location>
</feature>
<feature type="transmembrane region" description="Helical" evidence="7">
    <location>
        <begin position="449"/>
        <end position="468"/>
    </location>
</feature>
<dbReference type="OrthoDB" id="9780918at2"/>
<name>A0A518N555_9GAMM</name>
<evidence type="ECO:0000256" key="5">
    <source>
        <dbReference type="ARBA" id="ARBA00022989"/>
    </source>
</evidence>
<feature type="transmembrane region" description="Helical" evidence="7">
    <location>
        <begin position="235"/>
        <end position="258"/>
    </location>
</feature>
<evidence type="ECO:0000256" key="7">
    <source>
        <dbReference type="SAM" id="Phobius"/>
    </source>
</evidence>
<feature type="transmembrane region" description="Helical" evidence="7">
    <location>
        <begin position="382"/>
        <end position="403"/>
    </location>
</feature>
<evidence type="ECO:0000256" key="2">
    <source>
        <dbReference type="ARBA" id="ARBA00010792"/>
    </source>
</evidence>
<dbReference type="AlphaFoldDB" id="A0A518N555"/>
<feature type="domain" description="VTT" evidence="9">
    <location>
        <begin position="96"/>
        <end position="220"/>
    </location>
</feature>
<dbReference type="CDD" id="cd03392">
    <property type="entry name" value="PAP2_like_2"/>
    <property type="match status" value="1"/>
</dbReference>
<keyword evidence="4 7" id="KW-0812">Transmembrane</keyword>
<dbReference type="SUPFAM" id="SSF48317">
    <property type="entry name" value="Acid phosphatase/Vanadium-dependent haloperoxidase"/>
    <property type="match status" value="1"/>
</dbReference>
<dbReference type="EMBL" id="CP042218">
    <property type="protein sequence ID" value="QDW67056.1"/>
    <property type="molecule type" value="Genomic_DNA"/>
</dbReference>
<accession>A0A518N555</accession>
<feature type="transmembrane region" description="Helical" evidence="7">
    <location>
        <begin position="300"/>
        <end position="323"/>
    </location>
</feature>
<feature type="transmembrane region" description="Helical" evidence="7">
    <location>
        <begin position="474"/>
        <end position="492"/>
    </location>
</feature>
<feature type="transmembrane region" description="Helical" evidence="7">
    <location>
        <begin position="65"/>
        <end position="85"/>
    </location>
</feature>
<evidence type="ECO:0000313" key="11">
    <source>
        <dbReference type="EMBL" id="QDW67056.1"/>
    </source>
</evidence>
<evidence type="ECO:0000259" key="10">
    <source>
        <dbReference type="Pfam" id="PF14067"/>
    </source>
</evidence>
<dbReference type="InterPro" id="IPR025902">
    <property type="entry name" value="LssY-like-C_dom"/>
</dbReference>